<organism evidence="2">
    <name type="scientific">marine sediment metagenome</name>
    <dbReference type="NCBI Taxonomy" id="412755"/>
    <lineage>
        <taxon>unclassified sequences</taxon>
        <taxon>metagenomes</taxon>
        <taxon>ecological metagenomes</taxon>
    </lineage>
</organism>
<reference evidence="2" key="1">
    <citation type="journal article" date="2015" name="Nature">
        <title>Complex archaea that bridge the gap between prokaryotes and eukaryotes.</title>
        <authorList>
            <person name="Spang A."/>
            <person name="Saw J.H."/>
            <person name="Jorgensen S.L."/>
            <person name="Zaremba-Niedzwiedzka K."/>
            <person name="Martijn J."/>
            <person name="Lind A.E."/>
            <person name="van Eijk R."/>
            <person name="Schleper C."/>
            <person name="Guy L."/>
            <person name="Ettema T.J."/>
        </authorList>
    </citation>
    <scope>NUCLEOTIDE SEQUENCE</scope>
</reference>
<comment type="caution">
    <text evidence="2">The sequence shown here is derived from an EMBL/GenBank/DDBJ whole genome shotgun (WGS) entry which is preliminary data.</text>
</comment>
<protein>
    <submittedName>
        <fullName evidence="2">Uncharacterized protein</fullName>
    </submittedName>
</protein>
<accession>A0A0F9R8B1</accession>
<keyword evidence="1" id="KW-1133">Transmembrane helix</keyword>
<feature type="transmembrane region" description="Helical" evidence="1">
    <location>
        <begin position="20"/>
        <end position="43"/>
    </location>
</feature>
<dbReference type="EMBL" id="LAZR01003147">
    <property type="protein sequence ID" value="KKN21436.1"/>
    <property type="molecule type" value="Genomic_DNA"/>
</dbReference>
<feature type="transmembrane region" description="Helical" evidence="1">
    <location>
        <begin position="108"/>
        <end position="129"/>
    </location>
</feature>
<keyword evidence="1" id="KW-0812">Transmembrane</keyword>
<sequence>MELTDREIRNVGEGRYVRRWRWWTVLTGLVGIAWFLLYSGLLLPVDATVAENVRFLLLGVLPAGGAAVWPFVLCGKAGKRFLASVDRVDVTDREIRDVGFNRYIRQRIWRLVIVGLVLLGSLFLIRWLMPGDSTTAGWWVGVAALVIPPYGVFVWILWRAHRAGKRFLVQWKSEQVQQ</sequence>
<proteinExistence type="predicted"/>
<feature type="transmembrane region" description="Helical" evidence="1">
    <location>
        <begin position="55"/>
        <end position="74"/>
    </location>
</feature>
<evidence type="ECO:0000256" key="1">
    <source>
        <dbReference type="SAM" id="Phobius"/>
    </source>
</evidence>
<dbReference type="AlphaFoldDB" id="A0A0F9R8B1"/>
<gene>
    <name evidence="2" type="ORF">LCGC14_0925220</name>
</gene>
<keyword evidence="1" id="KW-0472">Membrane</keyword>
<evidence type="ECO:0000313" key="2">
    <source>
        <dbReference type="EMBL" id="KKN21436.1"/>
    </source>
</evidence>
<name>A0A0F9R8B1_9ZZZZ</name>
<feature type="transmembrane region" description="Helical" evidence="1">
    <location>
        <begin position="135"/>
        <end position="158"/>
    </location>
</feature>